<evidence type="ECO:0000313" key="3">
    <source>
        <dbReference type="Proteomes" id="UP000774804"/>
    </source>
</evidence>
<reference evidence="2" key="1">
    <citation type="submission" date="2018-10" db="EMBL/GenBank/DDBJ databases">
        <title>Effector identification in a new, highly contiguous assembly of the strawberry crown rot pathogen Phytophthora cactorum.</title>
        <authorList>
            <person name="Armitage A.D."/>
            <person name="Nellist C.F."/>
            <person name="Bates H."/>
            <person name="Vickerstaff R.J."/>
            <person name="Harrison R.J."/>
        </authorList>
    </citation>
    <scope>NUCLEOTIDE SEQUENCE</scope>
    <source>
        <strain evidence="2">4032</strain>
    </source>
</reference>
<feature type="compositionally biased region" description="Low complexity" evidence="1">
    <location>
        <begin position="26"/>
        <end position="40"/>
    </location>
</feature>
<dbReference type="EMBL" id="RCMI01000103">
    <property type="protein sequence ID" value="KAG2934573.1"/>
    <property type="molecule type" value="Genomic_DNA"/>
</dbReference>
<evidence type="ECO:0000256" key="1">
    <source>
        <dbReference type="SAM" id="MobiDB-lite"/>
    </source>
</evidence>
<gene>
    <name evidence="2" type="ORF">PC115_g5135</name>
</gene>
<feature type="region of interest" description="Disordered" evidence="1">
    <location>
        <begin position="1"/>
        <end position="71"/>
    </location>
</feature>
<sequence length="71" mass="7323">MHKTPVDDAPAQDNKNNSSDPSVEADNSSNTTSNDSGGDTPSATVPPDDNEMAPNQPCMILRLANAPTPSA</sequence>
<name>A0A8T1D6E3_9STRA</name>
<comment type="caution">
    <text evidence="2">The sequence shown here is derived from an EMBL/GenBank/DDBJ whole genome shotgun (WGS) entry which is preliminary data.</text>
</comment>
<organism evidence="2 3">
    <name type="scientific">Phytophthora cactorum</name>
    <dbReference type="NCBI Taxonomy" id="29920"/>
    <lineage>
        <taxon>Eukaryota</taxon>
        <taxon>Sar</taxon>
        <taxon>Stramenopiles</taxon>
        <taxon>Oomycota</taxon>
        <taxon>Peronosporomycetes</taxon>
        <taxon>Peronosporales</taxon>
        <taxon>Peronosporaceae</taxon>
        <taxon>Phytophthora</taxon>
    </lineage>
</organism>
<accession>A0A8T1D6E3</accession>
<dbReference type="VEuPathDB" id="FungiDB:PC110_g20556"/>
<dbReference type="Proteomes" id="UP000774804">
    <property type="component" value="Unassembled WGS sequence"/>
</dbReference>
<dbReference type="AlphaFoldDB" id="A0A8T1D6E3"/>
<proteinExistence type="predicted"/>
<protein>
    <submittedName>
        <fullName evidence="2">Uncharacterized protein</fullName>
    </submittedName>
</protein>
<evidence type="ECO:0000313" key="2">
    <source>
        <dbReference type="EMBL" id="KAG2934573.1"/>
    </source>
</evidence>